<dbReference type="InterPro" id="IPR011990">
    <property type="entry name" value="TPR-like_helical_dom_sf"/>
</dbReference>
<dbReference type="PANTHER" id="PTHR47926:SF479">
    <property type="entry name" value="PENTACOTRIPEPTIDE-REPEAT REGION OF PRORP DOMAIN-CONTAINING PROTEIN"/>
    <property type="match status" value="1"/>
</dbReference>
<evidence type="ECO:0000313" key="4">
    <source>
        <dbReference type="EnsemblPlants" id="Ma06_p31590.1"/>
    </source>
</evidence>
<feature type="compositionally biased region" description="Basic residues" evidence="3">
    <location>
        <begin position="45"/>
        <end position="56"/>
    </location>
</feature>
<keyword evidence="5" id="KW-1185">Reference proteome</keyword>
<evidence type="ECO:0000256" key="3">
    <source>
        <dbReference type="SAM" id="MobiDB-lite"/>
    </source>
</evidence>
<dbReference type="Pfam" id="PF13041">
    <property type="entry name" value="PPR_2"/>
    <property type="match status" value="1"/>
</dbReference>
<organism evidence="4 5">
    <name type="scientific">Musa acuminata subsp. malaccensis</name>
    <name type="common">Wild banana</name>
    <name type="synonym">Musa malaccensis</name>
    <dbReference type="NCBI Taxonomy" id="214687"/>
    <lineage>
        <taxon>Eukaryota</taxon>
        <taxon>Viridiplantae</taxon>
        <taxon>Streptophyta</taxon>
        <taxon>Embryophyta</taxon>
        <taxon>Tracheophyta</taxon>
        <taxon>Spermatophyta</taxon>
        <taxon>Magnoliopsida</taxon>
        <taxon>Liliopsida</taxon>
        <taxon>Zingiberales</taxon>
        <taxon>Musaceae</taxon>
        <taxon>Musa</taxon>
    </lineage>
</organism>
<dbReference type="InterPro" id="IPR002885">
    <property type="entry name" value="PPR_rpt"/>
</dbReference>
<evidence type="ECO:0000256" key="1">
    <source>
        <dbReference type="ARBA" id="ARBA00022737"/>
    </source>
</evidence>
<sequence length="259" mass="28615">MEINSIKLTTTTKSIVISSATDHESKQKVEHKSQESRLSKTHPLSNHHHLPRLHHHAPLPHDGFKSLLSLLRRSSSFVLPQLHARILESSLAHAYLASDDLPPAGLPLEQDHQRVLRRFWEAVDVCDRMLVRGVRPNEFTFTFVLPACAGARSASEGRRAHGNVLSFGCGSNVFVATALVDMYGKCGDVRVARKVFDGMPVRGTASFNALIVGYVLNGEYKQAISIFNQMQESAVQFDAMTMVGVLQACSYLGALQRGR</sequence>
<protein>
    <recommendedName>
        <fullName evidence="6">Pentatricopeptide repeat-containing protein</fullName>
    </recommendedName>
</protein>
<dbReference type="NCBIfam" id="TIGR00756">
    <property type="entry name" value="PPR"/>
    <property type="match status" value="2"/>
</dbReference>
<proteinExistence type="predicted"/>
<dbReference type="EnsemblPlants" id="Ma06_t31590.1">
    <property type="protein sequence ID" value="Ma06_p31590.1"/>
    <property type="gene ID" value="Ma06_g31590"/>
</dbReference>
<keyword evidence="1" id="KW-0677">Repeat</keyword>
<feature type="compositionally biased region" description="Basic and acidic residues" evidence="3">
    <location>
        <begin position="21"/>
        <end position="38"/>
    </location>
</feature>
<dbReference type="FunFam" id="1.25.40.10:FF:000344">
    <property type="entry name" value="Pentatricopeptide repeat-containing protein"/>
    <property type="match status" value="1"/>
</dbReference>
<dbReference type="InParanoid" id="A0A804JMJ4"/>
<feature type="region of interest" description="Disordered" evidence="3">
    <location>
        <begin position="19"/>
        <end position="56"/>
    </location>
</feature>
<evidence type="ECO:0008006" key="6">
    <source>
        <dbReference type="Google" id="ProtNLM"/>
    </source>
</evidence>
<accession>A0A804JMJ4</accession>
<dbReference type="InterPro" id="IPR046960">
    <property type="entry name" value="PPR_At4g14850-like_plant"/>
</dbReference>
<dbReference type="Gramene" id="Ma06_t31590.1">
    <property type="protein sequence ID" value="Ma06_p31590.1"/>
    <property type="gene ID" value="Ma06_g31590"/>
</dbReference>
<feature type="repeat" description="PPR" evidence="2">
    <location>
        <begin position="203"/>
        <end position="237"/>
    </location>
</feature>
<dbReference type="GO" id="GO:0009451">
    <property type="term" value="P:RNA modification"/>
    <property type="evidence" value="ECO:0007669"/>
    <property type="project" value="InterPro"/>
</dbReference>
<dbReference type="Proteomes" id="UP000012960">
    <property type="component" value="Unplaced"/>
</dbReference>
<dbReference type="PROSITE" id="PS51375">
    <property type="entry name" value="PPR"/>
    <property type="match status" value="1"/>
</dbReference>
<evidence type="ECO:0000313" key="5">
    <source>
        <dbReference type="Proteomes" id="UP000012960"/>
    </source>
</evidence>
<dbReference type="OrthoDB" id="185373at2759"/>
<dbReference type="Gene3D" id="1.25.40.10">
    <property type="entry name" value="Tetratricopeptide repeat domain"/>
    <property type="match status" value="1"/>
</dbReference>
<name>A0A804JMJ4_MUSAM</name>
<reference evidence="4" key="1">
    <citation type="submission" date="2021-05" db="UniProtKB">
        <authorList>
            <consortium name="EnsemblPlants"/>
        </authorList>
    </citation>
    <scope>IDENTIFICATION</scope>
    <source>
        <strain evidence="4">subsp. malaccensis</strain>
    </source>
</reference>
<dbReference type="Pfam" id="PF01535">
    <property type="entry name" value="PPR"/>
    <property type="match status" value="1"/>
</dbReference>
<dbReference type="AlphaFoldDB" id="A0A804JMJ4"/>
<dbReference type="GO" id="GO:0003723">
    <property type="term" value="F:RNA binding"/>
    <property type="evidence" value="ECO:0007669"/>
    <property type="project" value="InterPro"/>
</dbReference>
<evidence type="ECO:0000256" key="2">
    <source>
        <dbReference type="PROSITE-ProRule" id="PRU00708"/>
    </source>
</evidence>
<dbReference type="PANTHER" id="PTHR47926">
    <property type="entry name" value="PENTATRICOPEPTIDE REPEAT-CONTAINING PROTEIN"/>
    <property type="match status" value="1"/>
</dbReference>